<feature type="region of interest" description="Disordered" evidence="1">
    <location>
        <begin position="148"/>
        <end position="230"/>
    </location>
</feature>
<feature type="compositionally biased region" description="Basic and acidic residues" evidence="1">
    <location>
        <begin position="180"/>
        <end position="189"/>
    </location>
</feature>
<proteinExistence type="evidence at transcript level"/>
<feature type="compositionally biased region" description="Low complexity" evidence="1">
    <location>
        <begin position="401"/>
        <end position="411"/>
    </location>
</feature>
<feature type="compositionally biased region" description="Basic and acidic residues" evidence="1">
    <location>
        <begin position="215"/>
        <end position="225"/>
    </location>
</feature>
<dbReference type="EMBL" id="KJ863567">
    <property type="protein sequence ID" value="AIL25361.1"/>
    <property type="molecule type" value="mRNA"/>
</dbReference>
<name>A0A077D198_PINIB</name>
<reference evidence="3" key="1">
    <citation type="submission" date="2014-05" db="EMBL/GenBank/DDBJ databases">
        <title>A novel matrix protein family is highly expressed in the mantle and pearl sac from pearl oyster, Pinctada martensii.</title>
        <authorList>
            <person name="Dong B."/>
        </authorList>
    </citation>
    <scope>NUCLEOTIDE SEQUENCE</scope>
</reference>
<feature type="compositionally biased region" description="Polar residues" evidence="1">
    <location>
        <begin position="455"/>
        <end position="487"/>
    </location>
</feature>
<sequence length="589" mass="64483">MEKNKMPLKLLISIFFITRCIAQVPPSPASQMKCECTCTQVGNPSNKYKAMGNFEGKLDPIPPVQQTSPPQSTVKVQEMPTKQPNPVQADPSAETIIFQGKEILKPNVEFIGGFDMLKGLMNDTKPSIQSNPSIVLVNETLSSTTVATTTQTTLKTTTEMPTSTKKVTKPITQGPPPEPIEFKVGDGSKRPIQSVFSLNGKIPKPKPKTISPSLKTKEEKSKKPESVLGGAVKESSYSVISNSPKSPPEVKTVLKQKPVSDFQSASLGGGGGVVSSGVLSGVMKSQFKGFRHKGGVIVASPDKQEPKKEQIPAKANSVIKTQLSGITDTKQKQHITQPKLPMNMQSQMIPPNEVVPTRQIGTQNHMSQLMQQKLMMQNMMEPLEPEMPQNWPMMASQMAQNANSQMMAMSQVEPMEPSGVQQQMPPPQSNAEVGNKWQANKNQNQQMGNGNPQQSTWNYNTQQPQSNWNNQRQGTTASNWNGGNPPSTVSPPPKQQWDVQRPRTQTNPTQGSQWGGNNNRQQNRQNQNARQNNRNAMGITPAVPPSMTLSMMEQFAGGMEMANPFNMGNMGMFPMGEMPQGNPFFFGGV</sequence>
<feature type="compositionally biased region" description="Low complexity" evidence="1">
    <location>
        <begin position="435"/>
        <end position="454"/>
    </location>
</feature>
<evidence type="ECO:0000256" key="1">
    <source>
        <dbReference type="SAM" id="MobiDB-lite"/>
    </source>
</evidence>
<feature type="compositionally biased region" description="Low complexity" evidence="1">
    <location>
        <begin position="148"/>
        <end position="165"/>
    </location>
</feature>
<organism evidence="3">
    <name type="scientific">Pinctada imbricata</name>
    <name type="common">Atlantic pearl-oyster</name>
    <name type="synonym">Pinctada martensii</name>
    <dbReference type="NCBI Taxonomy" id="66713"/>
    <lineage>
        <taxon>Eukaryota</taxon>
        <taxon>Metazoa</taxon>
        <taxon>Spiralia</taxon>
        <taxon>Lophotrochozoa</taxon>
        <taxon>Mollusca</taxon>
        <taxon>Bivalvia</taxon>
        <taxon>Autobranchia</taxon>
        <taxon>Pteriomorphia</taxon>
        <taxon>Pterioida</taxon>
        <taxon>Pterioidea</taxon>
        <taxon>Pteriidae</taxon>
        <taxon>Pinctada</taxon>
    </lineage>
</organism>
<evidence type="ECO:0000313" key="3">
    <source>
        <dbReference type="EMBL" id="AIL25361.1"/>
    </source>
</evidence>
<feature type="compositionally biased region" description="Low complexity" evidence="1">
    <location>
        <begin position="517"/>
        <end position="536"/>
    </location>
</feature>
<accession>A0A077D198</accession>
<feature type="compositionally biased region" description="Polar residues" evidence="1">
    <location>
        <begin position="502"/>
        <end position="516"/>
    </location>
</feature>
<evidence type="ECO:0000256" key="2">
    <source>
        <dbReference type="SAM" id="SignalP"/>
    </source>
</evidence>
<protein>
    <submittedName>
        <fullName evidence="3">Proline-rich matrix protein</fullName>
    </submittedName>
</protein>
<feature type="chain" id="PRO_5001717846" evidence="2">
    <location>
        <begin position="23"/>
        <end position="589"/>
    </location>
</feature>
<feature type="signal peptide" evidence="2">
    <location>
        <begin position="1"/>
        <end position="22"/>
    </location>
</feature>
<dbReference type="AlphaFoldDB" id="A0A077D198"/>
<feature type="region of interest" description="Disordered" evidence="1">
    <location>
        <begin position="401"/>
        <end position="544"/>
    </location>
</feature>
<keyword evidence="2" id="KW-0732">Signal</keyword>